<reference evidence="2 3" key="1">
    <citation type="submission" date="2016-10" db="EMBL/GenBank/DDBJ databases">
        <title>Draft genome sequence of Coniochaeta ligniaria NRRL30616, a lignocellulolytic fungus for bioabatement of inhibitors in plant biomass hydrolysates.</title>
        <authorList>
            <consortium name="DOE Joint Genome Institute"/>
            <person name="Jimenez D.J."/>
            <person name="Hector R.E."/>
            <person name="Riley R."/>
            <person name="Sun H."/>
            <person name="Grigoriev I.V."/>
            <person name="Van Elsas J.D."/>
            <person name="Nichols N.N."/>
        </authorList>
    </citation>
    <scope>NUCLEOTIDE SEQUENCE [LARGE SCALE GENOMIC DNA]</scope>
    <source>
        <strain evidence="2 3">NRRL 30616</strain>
    </source>
</reference>
<accession>A0A1J7J1N4</accession>
<protein>
    <submittedName>
        <fullName evidence="2">Uncharacterized protein</fullName>
    </submittedName>
</protein>
<dbReference type="InParanoid" id="A0A1J7J1N4"/>
<sequence>MADRPPSKREEAKQLQKDRLKAFLEEPMRDGNISVDLPSNTITPEEKTKSMNEQIDKILKPFHQEPKIDA</sequence>
<evidence type="ECO:0000313" key="2">
    <source>
        <dbReference type="EMBL" id="OIW27233.1"/>
    </source>
</evidence>
<name>A0A1J7J1N4_9PEZI</name>
<dbReference type="EMBL" id="KV875099">
    <property type="protein sequence ID" value="OIW27233.1"/>
    <property type="molecule type" value="Genomic_DNA"/>
</dbReference>
<dbReference type="Proteomes" id="UP000182658">
    <property type="component" value="Unassembled WGS sequence"/>
</dbReference>
<gene>
    <name evidence="2" type="ORF">CONLIGDRAFT_633567</name>
</gene>
<dbReference type="AlphaFoldDB" id="A0A1J7J1N4"/>
<keyword evidence="3" id="KW-1185">Reference proteome</keyword>
<feature type="region of interest" description="Disordered" evidence="1">
    <location>
        <begin position="30"/>
        <end position="50"/>
    </location>
</feature>
<proteinExistence type="predicted"/>
<evidence type="ECO:0000313" key="3">
    <source>
        <dbReference type="Proteomes" id="UP000182658"/>
    </source>
</evidence>
<dbReference type="OrthoDB" id="10496212at2759"/>
<evidence type="ECO:0000256" key="1">
    <source>
        <dbReference type="SAM" id="MobiDB-lite"/>
    </source>
</evidence>
<organism evidence="2 3">
    <name type="scientific">Coniochaeta ligniaria NRRL 30616</name>
    <dbReference type="NCBI Taxonomy" id="1408157"/>
    <lineage>
        <taxon>Eukaryota</taxon>
        <taxon>Fungi</taxon>
        <taxon>Dikarya</taxon>
        <taxon>Ascomycota</taxon>
        <taxon>Pezizomycotina</taxon>
        <taxon>Sordariomycetes</taxon>
        <taxon>Sordariomycetidae</taxon>
        <taxon>Coniochaetales</taxon>
        <taxon>Coniochaetaceae</taxon>
        <taxon>Coniochaeta</taxon>
    </lineage>
</organism>